<organism evidence="5">
    <name type="scientific">candidate division WOR-3 bacterium</name>
    <dbReference type="NCBI Taxonomy" id="2052148"/>
    <lineage>
        <taxon>Bacteria</taxon>
        <taxon>Bacteria division WOR-3</taxon>
    </lineage>
</organism>
<name>A0A7C4Y5C2_UNCW3</name>
<evidence type="ECO:0000256" key="2">
    <source>
        <dbReference type="ARBA" id="ARBA00022448"/>
    </source>
</evidence>
<comment type="caution">
    <text evidence="5">The sequence shown here is derived from an EMBL/GenBank/DDBJ whole genome shotgun (WGS) entry which is preliminary data.</text>
</comment>
<keyword evidence="3" id="KW-0732">Signal</keyword>
<evidence type="ECO:0000256" key="3">
    <source>
        <dbReference type="ARBA" id="ARBA00022729"/>
    </source>
</evidence>
<dbReference type="GO" id="GO:1904680">
    <property type="term" value="F:peptide transmembrane transporter activity"/>
    <property type="evidence" value="ECO:0007669"/>
    <property type="project" value="TreeGrafter"/>
</dbReference>
<dbReference type="PANTHER" id="PTHR30290:SF9">
    <property type="entry name" value="OLIGOPEPTIDE-BINDING PROTEIN APPA"/>
    <property type="match status" value="1"/>
</dbReference>
<dbReference type="GO" id="GO:0042597">
    <property type="term" value="C:periplasmic space"/>
    <property type="evidence" value="ECO:0007669"/>
    <property type="project" value="UniProtKB-ARBA"/>
</dbReference>
<dbReference type="EMBL" id="DTHG01000028">
    <property type="protein sequence ID" value="HGW91363.1"/>
    <property type="molecule type" value="Genomic_DNA"/>
</dbReference>
<dbReference type="GO" id="GO:0015833">
    <property type="term" value="P:peptide transport"/>
    <property type="evidence" value="ECO:0007669"/>
    <property type="project" value="TreeGrafter"/>
</dbReference>
<evidence type="ECO:0000256" key="1">
    <source>
        <dbReference type="ARBA" id="ARBA00005695"/>
    </source>
</evidence>
<evidence type="ECO:0000313" key="5">
    <source>
        <dbReference type="EMBL" id="HGW91363.1"/>
    </source>
</evidence>
<proteinExistence type="inferred from homology"/>
<dbReference type="GO" id="GO:0043190">
    <property type="term" value="C:ATP-binding cassette (ABC) transporter complex"/>
    <property type="evidence" value="ECO:0007669"/>
    <property type="project" value="InterPro"/>
</dbReference>
<dbReference type="Pfam" id="PF00496">
    <property type="entry name" value="SBP_bac_5"/>
    <property type="match status" value="1"/>
</dbReference>
<reference evidence="5" key="1">
    <citation type="journal article" date="2020" name="mSystems">
        <title>Genome- and Community-Level Interaction Insights into Carbon Utilization and Element Cycling Functions of Hydrothermarchaeota in Hydrothermal Sediment.</title>
        <authorList>
            <person name="Zhou Z."/>
            <person name="Liu Y."/>
            <person name="Xu W."/>
            <person name="Pan J."/>
            <person name="Luo Z.H."/>
            <person name="Li M."/>
        </authorList>
    </citation>
    <scope>NUCLEOTIDE SEQUENCE [LARGE SCALE GENOMIC DNA]</scope>
    <source>
        <strain evidence="5">SpSt-780</strain>
    </source>
</reference>
<dbReference type="SUPFAM" id="SSF53850">
    <property type="entry name" value="Periplasmic binding protein-like II"/>
    <property type="match status" value="1"/>
</dbReference>
<dbReference type="AlphaFoldDB" id="A0A7C4Y5C2"/>
<dbReference type="InterPro" id="IPR030678">
    <property type="entry name" value="Peptide/Ni-bd"/>
</dbReference>
<sequence length="484" mass="56704">MKNILLSFLFILGCVNNNKEINIVIDAPPSTLEPHSVREIPVLTILSNIYETLLGFDNNMKMTNLLAEYWEKKDSITWEFTLRKNVYFHNGKELTPEDVIYSLKRPFTIPNSEIKIYQDVIDTIYKENDRKVIIKTKKPYPLILFDISMVFIIPENYNPSKEPPCGTGPYRFEKMDEKELLLSFFNKYWGEKPDILRARFVFLRDKEKKLNLLKEGKADIVSYISFSSVDEFANYGNIITTTGLGARYLEFNLKKYPFNLKEFRYALNIGIDREKLCKEAYRGFATPANQYFPPGVFGFDISLPAIKYNPEEAKKIISRIKNIPEIVFDYSYARALIAELIAEDLKKIGLKIRKNPLQSSEFWNKIEKKESYFYIIARIPTNYDGISIISNSFYTFIPEKGKGMQNNINYSNKIVDSIIDEISKIEDEEIVEEKLHYIQNLLLEDIPKIPVVWEKDIFVTSRRIIWTPRLDKLLILKEIKLKRL</sequence>
<protein>
    <recommendedName>
        <fullName evidence="4">Solute-binding protein family 5 domain-containing protein</fullName>
    </recommendedName>
</protein>
<dbReference type="PANTHER" id="PTHR30290">
    <property type="entry name" value="PERIPLASMIC BINDING COMPONENT OF ABC TRANSPORTER"/>
    <property type="match status" value="1"/>
</dbReference>
<keyword evidence="2" id="KW-0813">Transport</keyword>
<dbReference type="Gene3D" id="3.40.190.10">
    <property type="entry name" value="Periplasmic binding protein-like II"/>
    <property type="match status" value="1"/>
</dbReference>
<dbReference type="Gene3D" id="3.10.105.10">
    <property type="entry name" value="Dipeptide-binding Protein, Domain 3"/>
    <property type="match status" value="1"/>
</dbReference>
<accession>A0A7C4Y5C2</accession>
<comment type="similarity">
    <text evidence="1">Belongs to the bacterial solute-binding protein 5 family.</text>
</comment>
<dbReference type="InterPro" id="IPR039424">
    <property type="entry name" value="SBP_5"/>
</dbReference>
<dbReference type="InterPro" id="IPR000914">
    <property type="entry name" value="SBP_5_dom"/>
</dbReference>
<evidence type="ECO:0000259" key="4">
    <source>
        <dbReference type="Pfam" id="PF00496"/>
    </source>
</evidence>
<dbReference type="PIRSF" id="PIRSF002741">
    <property type="entry name" value="MppA"/>
    <property type="match status" value="1"/>
</dbReference>
<gene>
    <name evidence="5" type="ORF">ENV67_02325</name>
</gene>
<feature type="domain" description="Solute-binding protein family 5" evidence="4">
    <location>
        <begin position="63"/>
        <end position="392"/>
    </location>
</feature>